<accession>A0ABP8E4W6</accession>
<evidence type="ECO:0000256" key="1">
    <source>
        <dbReference type="SAM" id="Phobius"/>
    </source>
</evidence>
<feature type="transmembrane region" description="Helical" evidence="1">
    <location>
        <begin position="25"/>
        <end position="45"/>
    </location>
</feature>
<dbReference type="RefSeq" id="WP_344797309.1">
    <property type="nucleotide sequence ID" value="NZ_BAABAU010000004.1"/>
</dbReference>
<name>A0ABP8E4W6_9MICO</name>
<reference evidence="3" key="1">
    <citation type="journal article" date="2019" name="Int. J. Syst. Evol. Microbiol.">
        <title>The Global Catalogue of Microorganisms (GCM) 10K type strain sequencing project: providing services to taxonomists for standard genome sequencing and annotation.</title>
        <authorList>
            <consortium name="The Broad Institute Genomics Platform"/>
            <consortium name="The Broad Institute Genome Sequencing Center for Infectious Disease"/>
            <person name="Wu L."/>
            <person name="Ma J."/>
        </authorList>
    </citation>
    <scope>NUCLEOTIDE SEQUENCE [LARGE SCALE GENOMIC DNA]</scope>
    <source>
        <strain evidence="3">JCM 17442</strain>
    </source>
</reference>
<feature type="transmembrane region" description="Helical" evidence="1">
    <location>
        <begin position="86"/>
        <end position="104"/>
    </location>
</feature>
<dbReference type="EMBL" id="BAABAU010000004">
    <property type="protein sequence ID" value="GAA4267212.1"/>
    <property type="molecule type" value="Genomic_DNA"/>
</dbReference>
<evidence type="ECO:0000313" key="3">
    <source>
        <dbReference type="Proteomes" id="UP001501594"/>
    </source>
</evidence>
<keyword evidence="1" id="KW-0472">Membrane</keyword>
<evidence type="ECO:0000313" key="2">
    <source>
        <dbReference type="EMBL" id="GAA4267212.1"/>
    </source>
</evidence>
<keyword evidence="1" id="KW-0812">Transmembrane</keyword>
<organism evidence="2 3">
    <name type="scientific">Frondihabitans peucedani</name>
    <dbReference type="NCBI Taxonomy" id="598626"/>
    <lineage>
        <taxon>Bacteria</taxon>
        <taxon>Bacillati</taxon>
        <taxon>Actinomycetota</taxon>
        <taxon>Actinomycetes</taxon>
        <taxon>Micrococcales</taxon>
        <taxon>Microbacteriaceae</taxon>
        <taxon>Frondihabitans</taxon>
    </lineage>
</organism>
<keyword evidence="3" id="KW-1185">Reference proteome</keyword>
<proteinExistence type="predicted"/>
<gene>
    <name evidence="2" type="ORF">GCM10022256_28240</name>
</gene>
<protein>
    <submittedName>
        <fullName evidence="2">Uncharacterized protein</fullName>
    </submittedName>
</protein>
<comment type="caution">
    <text evidence="2">The sequence shown here is derived from an EMBL/GenBank/DDBJ whole genome shotgun (WGS) entry which is preliminary data.</text>
</comment>
<sequence length="118" mass="10976">MPLSALPASAPASHGAVLRAVLGGALIGLFVAVDGLLAALLLLMLSGGGSGGGSAGGNGDLALAGIGHAGWSAARGMEAGLEAGGVAILLACIALGALAGRAVSSRGVVVRRVSAARA</sequence>
<keyword evidence="1" id="KW-1133">Transmembrane helix</keyword>
<dbReference type="Proteomes" id="UP001501594">
    <property type="component" value="Unassembled WGS sequence"/>
</dbReference>